<evidence type="ECO:0008006" key="3">
    <source>
        <dbReference type="Google" id="ProtNLM"/>
    </source>
</evidence>
<accession>A0A1I1KFM7</accession>
<sequence>MKNKFVWLLLLTLAACTPRWEDEEKEKFRQDCMRGATNSNFGNPEVYCDCMLNNLMKAYPNPDDIHELTPEQLATYAMDCADSAQRDAIVWQPAVEQAFKDSCLKMAAQTQKVNPDQYCDCVLDGVKKRFRTTNDLSQLNPQTMQAIGQTCQ</sequence>
<name>A0A1I1KFM7_9BACT</name>
<protein>
    <recommendedName>
        <fullName evidence="3">Lipoprotein</fullName>
    </recommendedName>
</protein>
<dbReference type="STRING" id="927664.SAMN05421780_10733"/>
<evidence type="ECO:0000313" key="1">
    <source>
        <dbReference type="EMBL" id="SFC59441.1"/>
    </source>
</evidence>
<dbReference type="RefSeq" id="WP_091512988.1">
    <property type="nucleotide sequence ID" value="NZ_FOLE01000007.1"/>
</dbReference>
<dbReference type="AlphaFoldDB" id="A0A1I1KFM7"/>
<proteinExistence type="predicted"/>
<dbReference type="Proteomes" id="UP000199514">
    <property type="component" value="Unassembled WGS sequence"/>
</dbReference>
<evidence type="ECO:0000313" key="2">
    <source>
        <dbReference type="Proteomes" id="UP000199514"/>
    </source>
</evidence>
<reference evidence="1 2" key="1">
    <citation type="submission" date="2016-10" db="EMBL/GenBank/DDBJ databases">
        <authorList>
            <person name="de Groot N.N."/>
        </authorList>
    </citation>
    <scope>NUCLEOTIDE SEQUENCE [LARGE SCALE GENOMIC DNA]</scope>
    <source>
        <strain evidence="1 2">DSM 6793</strain>
    </source>
</reference>
<dbReference type="EMBL" id="FOLE01000007">
    <property type="protein sequence ID" value="SFC59441.1"/>
    <property type="molecule type" value="Genomic_DNA"/>
</dbReference>
<dbReference type="PROSITE" id="PS51257">
    <property type="entry name" value="PROKAR_LIPOPROTEIN"/>
    <property type="match status" value="1"/>
</dbReference>
<gene>
    <name evidence="1" type="ORF">SAMN05421780_10733</name>
</gene>
<dbReference type="OrthoDB" id="796896at2"/>
<organism evidence="1 2">
    <name type="scientific">Flexibacter flexilis DSM 6793</name>
    <dbReference type="NCBI Taxonomy" id="927664"/>
    <lineage>
        <taxon>Bacteria</taxon>
        <taxon>Pseudomonadati</taxon>
        <taxon>Bacteroidota</taxon>
        <taxon>Cytophagia</taxon>
        <taxon>Cytophagales</taxon>
        <taxon>Flexibacteraceae</taxon>
        <taxon>Flexibacter</taxon>
    </lineage>
</organism>
<keyword evidence="2" id="KW-1185">Reference proteome</keyword>